<reference evidence="1 2" key="1">
    <citation type="journal article" date="2021" name="Elife">
        <title>Chloroplast acquisition without the gene transfer in kleptoplastic sea slugs, Plakobranchus ocellatus.</title>
        <authorList>
            <person name="Maeda T."/>
            <person name="Takahashi S."/>
            <person name="Yoshida T."/>
            <person name="Shimamura S."/>
            <person name="Takaki Y."/>
            <person name="Nagai Y."/>
            <person name="Toyoda A."/>
            <person name="Suzuki Y."/>
            <person name="Arimoto A."/>
            <person name="Ishii H."/>
            <person name="Satoh N."/>
            <person name="Nishiyama T."/>
            <person name="Hasebe M."/>
            <person name="Maruyama T."/>
            <person name="Minagawa J."/>
            <person name="Obokata J."/>
            <person name="Shigenobu S."/>
        </authorList>
    </citation>
    <scope>NUCLEOTIDE SEQUENCE [LARGE SCALE GENOMIC DNA]</scope>
</reference>
<accession>A0AAV4H8X9</accession>
<protein>
    <submittedName>
        <fullName evidence="1">Uncharacterized protein</fullName>
    </submittedName>
</protein>
<name>A0AAV4H8X9_9GAST</name>
<evidence type="ECO:0000313" key="2">
    <source>
        <dbReference type="Proteomes" id="UP000762676"/>
    </source>
</evidence>
<evidence type="ECO:0000313" key="1">
    <source>
        <dbReference type="EMBL" id="GFR93902.1"/>
    </source>
</evidence>
<dbReference type="Proteomes" id="UP000762676">
    <property type="component" value="Unassembled WGS sequence"/>
</dbReference>
<gene>
    <name evidence="1" type="ORF">ElyMa_002654900</name>
</gene>
<keyword evidence="2" id="KW-1185">Reference proteome</keyword>
<comment type="caution">
    <text evidence="1">The sequence shown here is derived from an EMBL/GenBank/DDBJ whole genome shotgun (WGS) entry which is preliminary data.</text>
</comment>
<dbReference type="EMBL" id="BMAT01005477">
    <property type="protein sequence ID" value="GFR93902.1"/>
    <property type="molecule type" value="Genomic_DNA"/>
</dbReference>
<sequence length="99" mass="11055">MHFHEEVRHATNRNRKSPLRIIFSPADLLRLGLSPPETLFTAAPLNAALTRSSILNSSPSVTNREYIGKKSVSNQPKSPCIELSCFRIFEGQQFLSSIS</sequence>
<organism evidence="1 2">
    <name type="scientific">Elysia marginata</name>
    <dbReference type="NCBI Taxonomy" id="1093978"/>
    <lineage>
        <taxon>Eukaryota</taxon>
        <taxon>Metazoa</taxon>
        <taxon>Spiralia</taxon>
        <taxon>Lophotrochozoa</taxon>
        <taxon>Mollusca</taxon>
        <taxon>Gastropoda</taxon>
        <taxon>Heterobranchia</taxon>
        <taxon>Euthyneura</taxon>
        <taxon>Panpulmonata</taxon>
        <taxon>Sacoglossa</taxon>
        <taxon>Placobranchoidea</taxon>
        <taxon>Plakobranchidae</taxon>
        <taxon>Elysia</taxon>
    </lineage>
</organism>
<proteinExistence type="predicted"/>
<dbReference type="AlphaFoldDB" id="A0AAV4H8X9"/>